<dbReference type="InterPro" id="IPR036390">
    <property type="entry name" value="WH_DNA-bd_sf"/>
</dbReference>
<dbReference type="InterPro" id="IPR036388">
    <property type="entry name" value="WH-like_DNA-bd_sf"/>
</dbReference>
<evidence type="ECO:0000256" key="2">
    <source>
        <dbReference type="ARBA" id="ARBA00023125"/>
    </source>
</evidence>
<evidence type="ECO:0000313" key="7">
    <source>
        <dbReference type="EMBL" id="MCZ8534069.1"/>
    </source>
</evidence>
<dbReference type="Pfam" id="PF00027">
    <property type="entry name" value="cNMP_binding"/>
    <property type="match status" value="1"/>
</dbReference>
<feature type="domain" description="Cyclic nucleotide-binding" evidence="5">
    <location>
        <begin position="15"/>
        <end position="135"/>
    </location>
</feature>
<dbReference type="PROSITE" id="PS50042">
    <property type="entry name" value="CNMP_BINDING_3"/>
    <property type="match status" value="1"/>
</dbReference>
<feature type="domain" description="HTH crp-type" evidence="6">
    <location>
        <begin position="149"/>
        <end position="223"/>
    </location>
</feature>
<dbReference type="SMART" id="SM00419">
    <property type="entry name" value="HTH_CRP"/>
    <property type="match status" value="1"/>
</dbReference>
<evidence type="ECO:0000259" key="6">
    <source>
        <dbReference type="PROSITE" id="PS51063"/>
    </source>
</evidence>
<dbReference type="SMART" id="SM00100">
    <property type="entry name" value="cNMP"/>
    <property type="match status" value="1"/>
</dbReference>
<evidence type="ECO:0000313" key="8">
    <source>
        <dbReference type="Proteomes" id="UP001152172"/>
    </source>
</evidence>
<dbReference type="Gene3D" id="2.60.120.10">
    <property type="entry name" value="Jelly Rolls"/>
    <property type="match status" value="1"/>
</dbReference>
<dbReference type="SUPFAM" id="SSF46785">
    <property type="entry name" value="Winged helix' DNA-binding domain"/>
    <property type="match status" value="1"/>
</dbReference>
<dbReference type="Proteomes" id="UP001152172">
    <property type="component" value="Unassembled WGS sequence"/>
</dbReference>
<protein>
    <submittedName>
        <fullName evidence="7">Crp/Fnr family transcriptional regulator</fullName>
    </submittedName>
</protein>
<organism evidence="7 8">
    <name type="scientific">Psychrobacillus psychrodurans</name>
    <dbReference type="NCBI Taxonomy" id="126157"/>
    <lineage>
        <taxon>Bacteria</taxon>
        <taxon>Bacillati</taxon>
        <taxon>Bacillota</taxon>
        <taxon>Bacilli</taxon>
        <taxon>Bacillales</taxon>
        <taxon>Bacillaceae</taxon>
        <taxon>Psychrobacillus</taxon>
    </lineage>
</organism>
<dbReference type="PRINTS" id="PR00034">
    <property type="entry name" value="HTHCRP"/>
</dbReference>
<dbReference type="Gene3D" id="1.10.10.10">
    <property type="entry name" value="Winged helix-like DNA-binding domain superfamily/Winged helix DNA-binding domain"/>
    <property type="match status" value="1"/>
</dbReference>
<reference evidence="7" key="1">
    <citation type="submission" date="2022-05" db="EMBL/GenBank/DDBJ databases">
        <authorList>
            <person name="Colautti A."/>
            <person name="Iacumin L."/>
        </authorList>
    </citation>
    <scope>NUCLEOTIDE SEQUENCE</scope>
    <source>
        <strain evidence="7">DSM 30747</strain>
    </source>
</reference>
<evidence type="ECO:0000256" key="1">
    <source>
        <dbReference type="ARBA" id="ARBA00023015"/>
    </source>
</evidence>
<dbReference type="CDD" id="cd00092">
    <property type="entry name" value="HTH_CRP"/>
    <property type="match status" value="1"/>
</dbReference>
<dbReference type="PANTHER" id="PTHR24567:SF74">
    <property type="entry name" value="HTH-TYPE TRANSCRIPTIONAL REGULATOR ARCR"/>
    <property type="match status" value="1"/>
</dbReference>
<evidence type="ECO:0000259" key="5">
    <source>
        <dbReference type="PROSITE" id="PS50042"/>
    </source>
</evidence>
<comment type="caution">
    <text evidence="7">The sequence shown here is derived from an EMBL/GenBank/DDBJ whole genome shotgun (WGS) entry which is preliminary data.</text>
</comment>
<dbReference type="PROSITE" id="PS51063">
    <property type="entry name" value="HTH_CRP_2"/>
    <property type="match status" value="1"/>
</dbReference>
<dbReference type="InterPro" id="IPR018490">
    <property type="entry name" value="cNMP-bd_dom_sf"/>
</dbReference>
<dbReference type="GO" id="GO:0003677">
    <property type="term" value="F:DNA binding"/>
    <property type="evidence" value="ECO:0007669"/>
    <property type="project" value="UniProtKB-KW"/>
</dbReference>
<dbReference type="RefSeq" id="WP_269922308.1">
    <property type="nucleotide sequence ID" value="NZ_JAMKBI010000008.1"/>
</dbReference>
<dbReference type="InterPro" id="IPR050397">
    <property type="entry name" value="Env_Response_Regulators"/>
</dbReference>
<evidence type="ECO:0000256" key="4">
    <source>
        <dbReference type="ARBA" id="ARBA00023163"/>
    </source>
</evidence>
<keyword evidence="8" id="KW-1185">Reference proteome</keyword>
<proteinExistence type="predicted"/>
<dbReference type="GO" id="GO:0005829">
    <property type="term" value="C:cytosol"/>
    <property type="evidence" value="ECO:0007669"/>
    <property type="project" value="TreeGrafter"/>
</dbReference>
<dbReference type="EMBL" id="JAMKBI010000008">
    <property type="protein sequence ID" value="MCZ8534069.1"/>
    <property type="molecule type" value="Genomic_DNA"/>
</dbReference>
<dbReference type="SUPFAM" id="SSF51206">
    <property type="entry name" value="cAMP-binding domain-like"/>
    <property type="match status" value="1"/>
</dbReference>
<dbReference type="PANTHER" id="PTHR24567">
    <property type="entry name" value="CRP FAMILY TRANSCRIPTIONAL REGULATORY PROTEIN"/>
    <property type="match status" value="1"/>
</dbReference>
<gene>
    <name evidence="7" type="ORF">M9R61_12175</name>
</gene>
<keyword evidence="3" id="KW-0010">Activator</keyword>
<sequence>MNVESIQALLQRFSLFKDLTNAEIEPILDLAKNRLYRQGTHIFMQDDPLTNVYFIHQGQIKIYRTDMQGKEQIVNVLGEGEMFPHMGFFRKGTYPAHAEVLEDAILIYIPIHLFEEFLKTNPEICVKIFRILGDKIVDLQNRLEEKMLHNTYEQIILLLIRLVKSHGKKFDDDHYIFTTQFTNRDLANMIGSSRETVSRTLTSLKKSKLISSDPTGNIILNIDKLKDELF</sequence>
<name>A0A9X3LCX9_9BACI</name>
<dbReference type="InterPro" id="IPR012318">
    <property type="entry name" value="HTH_CRP"/>
</dbReference>
<dbReference type="InterPro" id="IPR000595">
    <property type="entry name" value="cNMP-bd_dom"/>
</dbReference>
<keyword evidence="2" id="KW-0238">DNA-binding</keyword>
<dbReference type="GO" id="GO:0003700">
    <property type="term" value="F:DNA-binding transcription factor activity"/>
    <property type="evidence" value="ECO:0007669"/>
    <property type="project" value="TreeGrafter"/>
</dbReference>
<dbReference type="Pfam" id="PF13545">
    <property type="entry name" value="HTH_Crp_2"/>
    <property type="match status" value="1"/>
</dbReference>
<dbReference type="InterPro" id="IPR014710">
    <property type="entry name" value="RmlC-like_jellyroll"/>
</dbReference>
<dbReference type="CDD" id="cd00038">
    <property type="entry name" value="CAP_ED"/>
    <property type="match status" value="1"/>
</dbReference>
<accession>A0A9X3LCX9</accession>
<keyword evidence="1" id="KW-0805">Transcription regulation</keyword>
<evidence type="ECO:0000256" key="3">
    <source>
        <dbReference type="ARBA" id="ARBA00023159"/>
    </source>
</evidence>
<dbReference type="AlphaFoldDB" id="A0A9X3LCX9"/>
<keyword evidence="4" id="KW-0804">Transcription</keyword>